<proteinExistence type="predicted"/>
<reference evidence="2" key="1">
    <citation type="journal article" date="2015" name="PeerJ">
        <title>First genomic representation of candidate bacterial phylum KSB3 points to enhanced environmental sensing as a trigger of wastewater bulking.</title>
        <authorList>
            <person name="Sekiguchi Y."/>
            <person name="Ohashi A."/>
            <person name="Parks D.H."/>
            <person name="Yamauchi T."/>
            <person name="Tyson G.W."/>
            <person name="Hugenholtz P."/>
        </authorList>
    </citation>
    <scope>NUCLEOTIDE SEQUENCE [LARGE SCALE GENOMIC DNA]</scope>
</reference>
<name>A0A081C2E0_VECG1</name>
<dbReference type="EMBL" id="DF820468">
    <property type="protein sequence ID" value="GAK58745.1"/>
    <property type="molecule type" value="Genomic_DNA"/>
</dbReference>
<sequence>MGFLPFETTAGDRVFVSAMTTIAIHLLWLRFVEQLLPIWVATLLCVMLGILIFKKG</sequence>
<dbReference type="HOGENOM" id="CLU_189047_0_0_0"/>
<feature type="transmembrane region" description="Helical" evidence="1">
    <location>
        <begin position="35"/>
        <end position="53"/>
    </location>
</feature>
<feature type="transmembrane region" description="Helical" evidence="1">
    <location>
        <begin position="12"/>
        <end position="29"/>
    </location>
</feature>
<dbReference type="eggNOG" id="ENOG5033FMB">
    <property type="taxonomic scope" value="Bacteria"/>
</dbReference>
<dbReference type="InterPro" id="IPR018678">
    <property type="entry name" value="DUF2160_TM"/>
</dbReference>
<protein>
    <submittedName>
        <fullName evidence="2">Uncharacterized protein</fullName>
    </submittedName>
</protein>
<evidence type="ECO:0000256" key="1">
    <source>
        <dbReference type="SAM" id="Phobius"/>
    </source>
</evidence>
<keyword evidence="3" id="KW-1185">Reference proteome</keyword>
<dbReference type="Proteomes" id="UP000030661">
    <property type="component" value="Unassembled WGS sequence"/>
</dbReference>
<evidence type="ECO:0000313" key="3">
    <source>
        <dbReference type="Proteomes" id="UP000030661"/>
    </source>
</evidence>
<evidence type="ECO:0000313" key="2">
    <source>
        <dbReference type="EMBL" id="GAK58745.1"/>
    </source>
</evidence>
<accession>A0A081C2E0</accession>
<dbReference type="AlphaFoldDB" id="A0A081C2E0"/>
<gene>
    <name evidence="2" type="ORF">U27_05720</name>
</gene>
<keyword evidence="1" id="KW-0472">Membrane</keyword>
<organism evidence="2">
    <name type="scientific">Vecturithrix granuli</name>
    <dbReference type="NCBI Taxonomy" id="1499967"/>
    <lineage>
        <taxon>Bacteria</taxon>
        <taxon>Candidatus Moduliflexota</taxon>
        <taxon>Candidatus Vecturitrichia</taxon>
        <taxon>Candidatus Vecturitrichales</taxon>
        <taxon>Candidatus Vecturitrichaceae</taxon>
        <taxon>Candidatus Vecturithrix</taxon>
    </lineage>
</organism>
<keyword evidence="1" id="KW-0812">Transmembrane</keyword>
<keyword evidence="1" id="KW-1133">Transmembrane helix</keyword>
<dbReference type="STRING" id="1499967.U27_05720"/>
<dbReference type="Pfam" id="PF09928">
    <property type="entry name" value="DUF2160"/>
    <property type="match status" value="1"/>
</dbReference>